<evidence type="ECO:0000313" key="3">
    <source>
        <dbReference type="Proteomes" id="UP000011300"/>
    </source>
</evidence>
<accession>Q070B4</accession>
<organismHost>
    <name type="scientific">Crocodylus niloticus</name>
    <name type="common">Nile crocodile</name>
    <name type="synonym">African crocodile</name>
    <dbReference type="NCBI Taxonomy" id="8501"/>
</organismHost>
<protein>
    <submittedName>
        <fullName evidence="2">IMV membrane protein</fullName>
    </submittedName>
</protein>
<reference evidence="2 3" key="1">
    <citation type="journal article" date="2006" name="J. Virol.">
        <title>Genome of crocodilepox virus.</title>
        <authorList>
            <person name="Afonso C.L."/>
            <person name="Tulman E.R."/>
            <person name="Delhon G."/>
            <person name="Lu Z."/>
            <person name="Viljoen G.J."/>
            <person name="Wallace D.B."/>
            <person name="Kutish G.F."/>
            <person name="Rock D.L."/>
        </authorList>
    </citation>
    <scope>NUCLEOTIDE SEQUENCE [LARGE SCALE GENOMIC DNA]</scope>
    <source>
        <strain evidence="3">Isolate Crocodylus niloticus/Zimbabwe/Ume/2001</strain>
    </source>
</reference>
<dbReference type="RefSeq" id="YP_784327.1">
    <property type="nucleotide sequence ID" value="NC_008030.1"/>
</dbReference>
<dbReference type="InterPro" id="IPR009372">
    <property type="entry name" value="Poxvirus_A14.5"/>
</dbReference>
<dbReference type="Pfam" id="PF06269">
    <property type="entry name" value="DUF1029"/>
    <property type="match status" value="1"/>
</dbReference>
<organism evidence="2 3">
    <name type="scientific">Nile crocodilepox virus (isolate Crocodylus niloticus/Zimbabwe/Ume/2001)</name>
    <name type="common">CRV</name>
    <dbReference type="NCBI Taxonomy" id="1289473"/>
    <lineage>
        <taxon>Viruses</taxon>
        <taxon>Varidnaviria</taxon>
        <taxon>Bamfordvirae</taxon>
        <taxon>Nucleocytoviricota</taxon>
        <taxon>Pokkesviricetes</taxon>
        <taxon>Chitovirales</taxon>
        <taxon>Poxviridae</taxon>
        <taxon>Chordopoxvirinae</taxon>
        <taxon>Crocodylidpoxvirus</taxon>
        <taxon>Crocodylidpoxvirus nilecrocodilepox</taxon>
        <taxon>Nile crocodilepox virus</taxon>
    </lineage>
</organism>
<dbReference type="Proteomes" id="UP000011300">
    <property type="component" value="Segment"/>
</dbReference>
<gene>
    <name evidence="2" type="ORF">CRV137</name>
</gene>
<evidence type="ECO:0000256" key="1">
    <source>
        <dbReference type="SAM" id="Phobius"/>
    </source>
</evidence>
<dbReference type="KEGG" id="vg:4363448"/>
<feature type="transmembrane region" description="Helical" evidence="1">
    <location>
        <begin position="6"/>
        <end position="25"/>
    </location>
</feature>
<evidence type="ECO:0000313" key="2">
    <source>
        <dbReference type="EMBL" id="ABJ09028.1"/>
    </source>
</evidence>
<organismHost>
    <name type="scientific">Crocodylus porosus</name>
    <name type="common">Saltwater crocodile</name>
    <name type="synonym">Estuarine crocodile</name>
    <dbReference type="NCBI Taxonomy" id="8502"/>
</organismHost>
<dbReference type="GeneID" id="4363448"/>
<proteinExistence type="predicted"/>
<name>Q070B4_CPRVZ</name>
<keyword evidence="1" id="KW-0812">Transmembrane</keyword>
<dbReference type="EMBL" id="DQ356948">
    <property type="protein sequence ID" value="ABJ09028.1"/>
    <property type="molecule type" value="Genomic_DNA"/>
</dbReference>
<feature type="transmembrane region" description="Helical" evidence="1">
    <location>
        <begin position="32"/>
        <end position="52"/>
    </location>
</feature>
<sequence length="53" mass="6115">MIAAYQPFLLGGCLIAALALNFVFSRDDKIDALFILSVIVFLWYIYHIFLYIV</sequence>
<keyword evidence="3" id="KW-1185">Reference proteome</keyword>
<keyword evidence="1" id="KW-0472">Membrane</keyword>
<keyword evidence="1" id="KW-1133">Transmembrane helix</keyword>
<organismHost>
    <name type="scientific">Crocodylus johnstoni</name>
    <name type="common">Australian freshwater crocodile</name>
    <dbReference type="NCBI Taxonomy" id="184234"/>
</organismHost>